<reference evidence="1" key="2">
    <citation type="submission" date="2025-09" db="UniProtKB">
        <authorList>
            <consortium name="EnsemblPlants"/>
        </authorList>
    </citation>
    <scope>IDENTIFICATION</scope>
</reference>
<accession>A0ACD5U8D8</accession>
<name>A0ACD5U8D8_AVESA</name>
<dbReference type="EnsemblPlants" id="AVESA.00010b.r2.2AG0211280.1">
    <property type="protein sequence ID" value="AVESA.00010b.r2.2AG0211280.1.CDS.1"/>
    <property type="gene ID" value="AVESA.00010b.r2.2AG0211280"/>
</dbReference>
<reference evidence="1" key="1">
    <citation type="submission" date="2021-05" db="EMBL/GenBank/DDBJ databases">
        <authorList>
            <person name="Scholz U."/>
            <person name="Mascher M."/>
            <person name="Fiebig A."/>
        </authorList>
    </citation>
    <scope>NUCLEOTIDE SEQUENCE [LARGE SCALE GENOMIC DNA]</scope>
</reference>
<organism evidence="1 2">
    <name type="scientific">Avena sativa</name>
    <name type="common">Oat</name>
    <dbReference type="NCBI Taxonomy" id="4498"/>
    <lineage>
        <taxon>Eukaryota</taxon>
        <taxon>Viridiplantae</taxon>
        <taxon>Streptophyta</taxon>
        <taxon>Embryophyta</taxon>
        <taxon>Tracheophyta</taxon>
        <taxon>Spermatophyta</taxon>
        <taxon>Magnoliopsida</taxon>
        <taxon>Liliopsida</taxon>
        <taxon>Poales</taxon>
        <taxon>Poaceae</taxon>
        <taxon>BOP clade</taxon>
        <taxon>Pooideae</taxon>
        <taxon>Poodae</taxon>
        <taxon>Poeae</taxon>
        <taxon>Poeae Chloroplast Group 1 (Aveneae type)</taxon>
        <taxon>Aveninae</taxon>
        <taxon>Avena</taxon>
    </lineage>
</organism>
<sequence>MSSSSSSSNSKAKRSAGIQGKRPQPLSLLTTRPSKKPRVAGIRDGGQAGPVIIYERTPRIIQAGPDEFMSIVQRLTGKQQSFSSTAATLLEAEATSGARDDHGTSTSAAAEALVLALGQHQQQRAPCGDDRPGPSSTSPGAGSSLLSPSNFIFSPATMQAIRELLSPSANLVESAW</sequence>
<evidence type="ECO:0000313" key="2">
    <source>
        <dbReference type="Proteomes" id="UP001732700"/>
    </source>
</evidence>
<evidence type="ECO:0000313" key="1">
    <source>
        <dbReference type="EnsemblPlants" id="AVESA.00010b.r2.2AG0211280.1.CDS.1"/>
    </source>
</evidence>
<protein>
    <submittedName>
        <fullName evidence="1">Uncharacterized protein</fullName>
    </submittedName>
</protein>
<dbReference type="Proteomes" id="UP001732700">
    <property type="component" value="Chromosome 2A"/>
</dbReference>
<keyword evidence="2" id="KW-1185">Reference proteome</keyword>
<proteinExistence type="predicted"/>